<dbReference type="EMBL" id="NMQW01000057">
    <property type="protein sequence ID" value="OXM82761.1"/>
    <property type="molecule type" value="Genomic_DNA"/>
</dbReference>
<dbReference type="PRINTS" id="PR00081">
    <property type="entry name" value="GDHRDH"/>
</dbReference>
<evidence type="ECO:0000313" key="2">
    <source>
        <dbReference type="Proteomes" id="UP000215509"/>
    </source>
</evidence>
<reference evidence="1 2" key="1">
    <citation type="submission" date="2017-07" db="EMBL/GenBank/DDBJ databases">
        <title>Genome sequencing and assembly of Paenibacillus rigui.</title>
        <authorList>
            <person name="Mayilraj S."/>
        </authorList>
    </citation>
    <scope>NUCLEOTIDE SEQUENCE [LARGE SCALE GENOMIC DNA]</scope>
    <source>
        <strain evidence="1 2">JCM 16352</strain>
    </source>
</reference>
<dbReference type="InterPro" id="IPR036291">
    <property type="entry name" value="NAD(P)-bd_dom_sf"/>
</dbReference>
<accession>A0A229UHC1</accession>
<dbReference type="AlphaFoldDB" id="A0A229UHC1"/>
<dbReference type="PANTHER" id="PTHR44147">
    <property type="entry name" value="DEHYDROGENASE/REDUCTASE SDR FAMILY MEMBER 1"/>
    <property type="match status" value="1"/>
</dbReference>
<dbReference type="OrthoDB" id="63584at2"/>
<dbReference type="Pfam" id="PF00106">
    <property type="entry name" value="adh_short"/>
    <property type="match status" value="1"/>
</dbReference>
<proteinExistence type="predicted"/>
<gene>
    <name evidence="1" type="ORF">CF651_29275</name>
</gene>
<dbReference type="Proteomes" id="UP000215509">
    <property type="component" value="Unassembled WGS sequence"/>
</dbReference>
<dbReference type="InterPro" id="IPR002347">
    <property type="entry name" value="SDR_fam"/>
</dbReference>
<keyword evidence="2" id="KW-1185">Reference proteome</keyword>
<dbReference type="SUPFAM" id="SSF51735">
    <property type="entry name" value="NAD(P)-binding Rossmann-fold domains"/>
    <property type="match status" value="1"/>
</dbReference>
<dbReference type="RefSeq" id="WP_094018403.1">
    <property type="nucleotide sequence ID" value="NZ_NMQW01000057.1"/>
</dbReference>
<protein>
    <submittedName>
        <fullName evidence="1">Short-chain dehydrogenase</fullName>
    </submittedName>
</protein>
<name>A0A229UHC1_9BACL</name>
<dbReference type="PANTHER" id="PTHR44147:SF2">
    <property type="entry name" value="DEHYDROGENASE_REDUCTASE SDR FAMILY MEMBER 1"/>
    <property type="match status" value="1"/>
</dbReference>
<sequence length="305" mass="33373">MVYESALQQLKQTGTLQGKVAVVAGGTRGAGRAIAISLGAAGATVYVTGRSVKGRPATEGRTETIDETAEWVTAKGGVGIPVRVDHTVEDEVRGLFERIQDEQHGQLDIVVNDIWGGDALTVWGQTFWEHSLKDGLLIQQRAVHSHMITSYYAAPLLVKRKQGLIIEITDGVGYDYRGNLYYSLAKISAIHLAQAMAKDLQPHGITALALTPGFLRSEAMLDHFGVTETNWQDAVKQEPHFISSETPYFVGQAVAALASDSRVADKRGMSLSSWELSREYGFQDIDGRKPDWGRYFDEHVAGTLE</sequence>
<dbReference type="NCBIfam" id="NF006159">
    <property type="entry name" value="PRK08303.1"/>
    <property type="match status" value="1"/>
</dbReference>
<comment type="caution">
    <text evidence="1">The sequence shown here is derived from an EMBL/GenBank/DDBJ whole genome shotgun (WGS) entry which is preliminary data.</text>
</comment>
<dbReference type="Gene3D" id="3.40.50.720">
    <property type="entry name" value="NAD(P)-binding Rossmann-like Domain"/>
    <property type="match status" value="1"/>
</dbReference>
<evidence type="ECO:0000313" key="1">
    <source>
        <dbReference type="EMBL" id="OXM82761.1"/>
    </source>
</evidence>
<organism evidence="1 2">
    <name type="scientific">Paenibacillus rigui</name>
    <dbReference type="NCBI Taxonomy" id="554312"/>
    <lineage>
        <taxon>Bacteria</taxon>
        <taxon>Bacillati</taxon>
        <taxon>Bacillota</taxon>
        <taxon>Bacilli</taxon>
        <taxon>Bacillales</taxon>
        <taxon>Paenibacillaceae</taxon>
        <taxon>Paenibacillus</taxon>
    </lineage>
</organism>